<dbReference type="NCBIfam" id="TIGR03534">
    <property type="entry name" value="RF_mod_PrmC"/>
    <property type="match status" value="1"/>
</dbReference>
<dbReference type="InterPro" id="IPR050320">
    <property type="entry name" value="N5-glutamine_MTase"/>
</dbReference>
<evidence type="ECO:0000256" key="4">
    <source>
        <dbReference type="ARBA" id="ARBA00022691"/>
    </source>
</evidence>
<feature type="domain" description="Methyltransferase small" evidence="6">
    <location>
        <begin position="114"/>
        <end position="197"/>
    </location>
</feature>
<comment type="catalytic activity">
    <reaction evidence="5">
        <text>L-glutaminyl-[peptide chain release factor] + S-adenosyl-L-methionine = N(5)-methyl-L-glutaminyl-[peptide chain release factor] + S-adenosyl-L-homocysteine + H(+)</text>
        <dbReference type="Rhea" id="RHEA:42896"/>
        <dbReference type="Rhea" id="RHEA-COMP:10271"/>
        <dbReference type="Rhea" id="RHEA-COMP:10272"/>
        <dbReference type="ChEBI" id="CHEBI:15378"/>
        <dbReference type="ChEBI" id="CHEBI:30011"/>
        <dbReference type="ChEBI" id="CHEBI:57856"/>
        <dbReference type="ChEBI" id="CHEBI:59789"/>
        <dbReference type="ChEBI" id="CHEBI:61891"/>
        <dbReference type="EC" id="2.1.1.297"/>
    </reaction>
</comment>
<evidence type="ECO:0000256" key="5">
    <source>
        <dbReference type="ARBA" id="ARBA00048391"/>
    </source>
</evidence>
<dbReference type="InterPro" id="IPR007848">
    <property type="entry name" value="Small_mtfrase_dom"/>
</dbReference>
<dbReference type="Gene3D" id="1.10.8.10">
    <property type="entry name" value="DNA helicase RuvA subunit, C-terminal domain"/>
    <property type="match status" value="1"/>
</dbReference>
<evidence type="ECO:0000259" key="6">
    <source>
        <dbReference type="Pfam" id="PF05175"/>
    </source>
</evidence>
<dbReference type="InterPro" id="IPR004556">
    <property type="entry name" value="HemK-like"/>
</dbReference>
<protein>
    <recommendedName>
        <fullName evidence="1">peptide chain release factor N(5)-glutamine methyltransferase</fullName>
        <ecNumber evidence="1">2.1.1.297</ecNumber>
    </recommendedName>
</protein>
<organism evidence="8">
    <name type="scientific">freshwater metagenome</name>
    <dbReference type="NCBI Taxonomy" id="449393"/>
    <lineage>
        <taxon>unclassified sequences</taxon>
        <taxon>metagenomes</taxon>
        <taxon>ecological metagenomes</taxon>
    </lineage>
</organism>
<dbReference type="NCBIfam" id="TIGR00536">
    <property type="entry name" value="hemK_fam"/>
    <property type="match status" value="1"/>
</dbReference>
<dbReference type="GO" id="GO:0032259">
    <property type="term" value="P:methylation"/>
    <property type="evidence" value="ECO:0007669"/>
    <property type="project" value="UniProtKB-KW"/>
</dbReference>
<dbReference type="AlphaFoldDB" id="A0A6J6FJU0"/>
<keyword evidence="4" id="KW-0949">S-adenosyl-L-methionine</keyword>
<dbReference type="Gene3D" id="3.40.50.150">
    <property type="entry name" value="Vaccinia Virus protein VP39"/>
    <property type="match status" value="1"/>
</dbReference>
<proteinExistence type="predicted"/>
<dbReference type="PANTHER" id="PTHR18895">
    <property type="entry name" value="HEMK METHYLTRANSFERASE"/>
    <property type="match status" value="1"/>
</dbReference>
<sequence length="281" mass="30222">MTIKDLLVSGKAALAEKLIGPVDAELILAHLLGVTRMDMHSRIIEKTNEELEIISEQFHQAIKDRIAGTPTQYIVGEASFRYLDYDVGPGVLIPRPETELLVDEVLHQMASMPDPISVIDLGSGSGAIAIAIASESAGKKNVHVVAVEKSTEAALWLNMNIARHDVNVRVIVEDVVTALDGIKCDIVTANPPYVPNEQELPPELSAEPAIALLGGPNDGMFAPKQFIAAAARLLKPGGFFAIEHNEIQGPAIAAAMASDFETIALHSDLTERPRFTTGVRR</sequence>
<evidence type="ECO:0000256" key="2">
    <source>
        <dbReference type="ARBA" id="ARBA00022603"/>
    </source>
</evidence>
<dbReference type="Pfam" id="PF05175">
    <property type="entry name" value="MTS"/>
    <property type="match status" value="1"/>
</dbReference>
<dbReference type="Pfam" id="PF17827">
    <property type="entry name" value="PrmC_N"/>
    <property type="match status" value="1"/>
</dbReference>
<feature type="domain" description="Release factor glutamine methyltransferase N-terminal" evidence="7">
    <location>
        <begin position="5"/>
        <end position="76"/>
    </location>
</feature>
<dbReference type="InterPro" id="IPR029063">
    <property type="entry name" value="SAM-dependent_MTases_sf"/>
</dbReference>
<reference evidence="8" key="1">
    <citation type="submission" date="2020-05" db="EMBL/GenBank/DDBJ databases">
        <authorList>
            <person name="Chiriac C."/>
            <person name="Salcher M."/>
            <person name="Ghai R."/>
            <person name="Kavagutti S V."/>
        </authorList>
    </citation>
    <scope>NUCLEOTIDE SEQUENCE</scope>
</reference>
<dbReference type="GO" id="GO:0102559">
    <property type="term" value="F:peptide chain release factor N(5)-glutamine methyltransferase activity"/>
    <property type="evidence" value="ECO:0007669"/>
    <property type="project" value="UniProtKB-EC"/>
</dbReference>
<name>A0A6J6FJU0_9ZZZZ</name>
<dbReference type="EMBL" id="CAEZUD010000016">
    <property type="protein sequence ID" value="CAB4587455.1"/>
    <property type="molecule type" value="Genomic_DNA"/>
</dbReference>
<evidence type="ECO:0000313" key="8">
    <source>
        <dbReference type="EMBL" id="CAB4587455.1"/>
    </source>
</evidence>
<evidence type="ECO:0000256" key="3">
    <source>
        <dbReference type="ARBA" id="ARBA00022679"/>
    </source>
</evidence>
<evidence type="ECO:0000259" key="7">
    <source>
        <dbReference type="Pfam" id="PF17827"/>
    </source>
</evidence>
<gene>
    <name evidence="8" type="ORF">UFOPK1778_00461</name>
</gene>
<dbReference type="CDD" id="cd02440">
    <property type="entry name" value="AdoMet_MTases"/>
    <property type="match status" value="1"/>
</dbReference>
<dbReference type="EC" id="2.1.1.297" evidence="1"/>
<accession>A0A6J6FJU0</accession>
<keyword evidence="2" id="KW-0489">Methyltransferase</keyword>
<evidence type="ECO:0000256" key="1">
    <source>
        <dbReference type="ARBA" id="ARBA00012771"/>
    </source>
</evidence>
<dbReference type="InterPro" id="IPR019874">
    <property type="entry name" value="RF_methyltr_PrmC"/>
</dbReference>
<keyword evidence="3" id="KW-0808">Transferase</keyword>
<dbReference type="SUPFAM" id="SSF53335">
    <property type="entry name" value="S-adenosyl-L-methionine-dependent methyltransferases"/>
    <property type="match status" value="1"/>
</dbReference>
<dbReference type="InterPro" id="IPR040758">
    <property type="entry name" value="PrmC_N"/>
</dbReference>
<dbReference type="PANTHER" id="PTHR18895:SF74">
    <property type="entry name" value="MTRF1L RELEASE FACTOR GLUTAMINE METHYLTRANSFERASE"/>
    <property type="match status" value="1"/>
</dbReference>